<dbReference type="InterPro" id="IPR029063">
    <property type="entry name" value="SAM-dependent_MTases_sf"/>
</dbReference>
<dbReference type="PANTHER" id="PTHR45875">
    <property type="entry name" value="METHYLTRANSFERASE N6AMT1"/>
    <property type="match status" value="1"/>
</dbReference>
<dbReference type="AlphaFoldDB" id="A0A4Z0HFY5"/>
<comment type="similarity">
    <text evidence="1">Belongs to the eukaryotic/archaeal PrmC-related family.</text>
</comment>
<dbReference type="CDD" id="cd02440">
    <property type="entry name" value="AdoMet_MTases"/>
    <property type="match status" value="1"/>
</dbReference>
<dbReference type="InterPro" id="IPR007848">
    <property type="entry name" value="Small_mtfrase_dom"/>
</dbReference>
<feature type="domain" description="Methyltransferase small" evidence="5">
    <location>
        <begin position="16"/>
        <end position="106"/>
    </location>
</feature>
<dbReference type="OrthoDB" id="8746524at2"/>
<dbReference type="EMBL" id="SRID01000014">
    <property type="protein sequence ID" value="TGB17695.1"/>
    <property type="molecule type" value="Genomic_DNA"/>
</dbReference>
<dbReference type="InterPro" id="IPR004557">
    <property type="entry name" value="PrmC-related"/>
</dbReference>
<proteinExistence type="inferred from homology"/>
<dbReference type="Pfam" id="PF05175">
    <property type="entry name" value="MTS"/>
    <property type="match status" value="1"/>
</dbReference>
<dbReference type="Gene3D" id="3.40.50.150">
    <property type="entry name" value="Vaccinia Virus protein VP39"/>
    <property type="match status" value="1"/>
</dbReference>
<evidence type="ECO:0000313" key="6">
    <source>
        <dbReference type="EMBL" id="TGB17695.1"/>
    </source>
</evidence>
<dbReference type="InterPro" id="IPR052190">
    <property type="entry name" value="Euk-Arch_PrmC-MTase"/>
</dbReference>
<comment type="caution">
    <text evidence="6">The sequence shown here is derived from an EMBL/GenBank/DDBJ whole genome shotgun (WGS) entry which is preliminary data.</text>
</comment>
<dbReference type="GO" id="GO:0003676">
    <property type="term" value="F:nucleic acid binding"/>
    <property type="evidence" value="ECO:0007669"/>
    <property type="project" value="InterPro"/>
</dbReference>
<evidence type="ECO:0000256" key="2">
    <source>
        <dbReference type="ARBA" id="ARBA00022603"/>
    </source>
</evidence>
<evidence type="ECO:0000256" key="3">
    <source>
        <dbReference type="ARBA" id="ARBA00022679"/>
    </source>
</evidence>
<keyword evidence="2 6" id="KW-0489">Methyltransferase</keyword>
<keyword evidence="3 6" id="KW-0808">Transferase</keyword>
<organism evidence="6 7">
    <name type="scientific">Streptomyces palmae</name>
    <dbReference type="NCBI Taxonomy" id="1701085"/>
    <lineage>
        <taxon>Bacteria</taxon>
        <taxon>Bacillati</taxon>
        <taxon>Actinomycetota</taxon>
        <taxon>Actinomycetes</taxon>
        <taxon>Kitasatosporales</taxon>
        <taxon>Streptomycetaceae</taxon>
        <taxon>Streptomyces</taxon>
    </lineage>
</organism>
<accession>A0A4Z0HFY5</accession>
<sequence>MGLLTLPRVYPPQEDTALLERALRGEGTLTGAHVLDVGTGSGALALAAARRGAERVVAVDIAWAAVLTARLNAALSRRRVRVLRGDLLAPVEGQRFDLIVANPPYVPSLGEKVPTRGRGRAWEGGRRGRELVDRLCAGVMPLMRPGGVLLVVHSELCGTEMTLERLRQAGLASEVAERHRVPFGPVLRSRGGWLRAQGLAGPDQETDELVVIRGRRPA</sequence>
<dbReference type="InterPro" id="IPR002052">
    <property type="entry name" value="DNA_methylase_N6_adenine_CS"/>
</dbReference>
<dbReference type="SUPFAM" id="SSF53335">
    <property type="entry name" value="S-adenosyl-L-methionine-dependent methyltransferases"/>
    <property type="match status" value="1"/>
</dbReference>
<evidence type="ECO:0000313" key="7">
    <source>
        <dbReference type="Proteomes" id="UP000297948"/>
    </source>
</evidence>
<dbReference type="GO" id="GO:0032259">
    <property type="term" value="P:methylation"/>
    <property type="evidence" value="ECO:0007669"/>
    <property type="project" value="UniProtKB-KW"/>
</dbReference>
<evidence type="ECO:0000256" key="4">
    <source>
        <dbReference type="ARBA" id="ARBA00022691"/>
    </source>
</evidence>
<keyword evidence="4" id="KW-0949">S-adenosyl-L-methionine</keyword>
<dbReference type="GO" id="GO:0008757">
    <property type="term" value="F:S-adenosylmethionine-dependent methyltransferase activity"/>
    <property type="evidence" value="ECO:0007669"/>
    <property type="project" value="TreeGrafter"/>
</dbReference>
<dbReference type="NCBIfam" id="TIGR00537">
    <property type="entry name" value="hemK_rel_arch"/>
    <property type="match status" value="1"/>
</dbReference>
<dbReference type="GO" id="GO:0008170">
    <property type="term" value="F:N-methyltransferase activity"/>
    <property type="evidence" value="ECO:0007669"/>
    <property type="project" value="UniProtKB-ARBA"/>
</dbReference>
<keyword evidence="7" id="KW-1185">Reference proteome</keyword>
<reference evidence="6 7" key="1">
    <citation type="submission" date="2019-03" db="EMBL/GenBank/DDBJ databases">
        <authorList>
            <person name="Gonzalez-Pimentel J.L."/>
        </authorList>
    </citation>
    <scope>NUCLEOTIDE SEQUENCE [LARGE SCALE GENOMIC DNA]</scope>
    <source>
        <strain evidence="6 7">JCM 31289</strain>
    </source>
</reference>
<evidence type="ECO:0000259" key="5">
    <source>
        <dbReference type="Pfam" id="PF05175"/>
    </source>
</evidence>
<name>A0A4Z0HFY5_9ACTN</name>
<evidence type="ECO:0000256" key="1">
    <source>
        <dbReference type="ARBA" id="ARBA00006149"/>
    </source>
</evidence>
<gene>
    <name evidence="6" type="ORF">E4099_03090</name>
</gene>
<protein>
    <submittedName>
        <fullName evidence="6">Methyltransferase domain-containing protein</fullName>
    </submittedName>
</protein>
<dbReference type="GO" id="GO:0035657">
    <property type="term" value="C:eRF1 methyltransferase complex"/>
    <property type="evidence" value="ECO:0007669"/>
    <property type="project" value="TreeGrafter"/>
</dbReference>
<dbReference type="PROSITE" id="PS00092">
    <property type="entry name" value="N6_MTASE"/>
    <property type="match status" value="1"/>
</dbReference>
<dbReference type="GO" id="GO:0008276">
    <property type="term" value="F:protein methyltransferase activity"/>
    <property type="evidence" value="ECO:0007669"/>
    <property type="project" value="TreeGrafter"/>
</dbReference>
<dbReference type="PANTHER" id="PTHR45875:SF1">
    <property type="entry name" value="METHYLTRANSFERASE N6AMT1"/>
    <property type="match status" value="1"/>
</dbReference>
<dbReference type="RefSeq" id="WP_135337342.1">
    <property type="nucleotide sequence ID" value="NZ_JBHLTX010000060.1"/>
</dbReference>
<dbReference type="Proteomes" id="UP000297948">
    <property type="component" value="Unassembled WGS sequence"/>
</dbReference>